<dbReference type="InterPro" id="IPR003203">
    <property type="entry name" value="CobU/CobP"/>
</dbReference>
<dbReference type="GO" id="GO:0043752">
    <property type="term" value="F:adenosylcobinamide kinase activity"/>
    <property type="evidence" value="ECO:0007669"/>
    <property type="project" value="UniProtKB-EC"/>
</dbReference>
<evidence type="ECO:0000256" key="6">
    <source>
        <dbReference type="ARBA" id="ARBA00005159"/>
    </source>
</evidence>
<evidence type="ECO:0000256" key="13">
    <source>
        <dbReference type="ARBA" id="ARBA00023134"/>
    </source>
</evidence>
<evidence type="ECO:0000313" key="15">
    <source>
        <dbReference type="EMBL" id="MCJ1960680.1"/>
    </source>
</evidence>
<sequence length="176" mass="18727">MTSLLVLGGARSGKSRHAQARIDAVPGRLAFIATAQAFDAEMDERIARHQADRDARWTTIEAPLDLAEALGRAGLEAEAVLVDCLTLWLSNLILADEDVAARTEELLAALAICPVPIAFVANEVGMGIVPDNALSRRFRDEAGRLNQRLAEEVDEVVFVAAGLPLALKGEGKFAGG</sequence>
<reference evidence="15" key="1">
    <citation type="submission" date="2022-03" db="EMBL/GenBank/DDBJ databases">
        <title>Identification of a novel bacterium isolated from mangrove sediments.</title>
        <authorList>
            <person name="Pan X."/>
        </authorList>
    </citation>
    <scope>NUCLEOTIDE SEQUENCE</scope>
    <source>
        <strain evidence="15">B2637</strain>
    </source>
</reference>
<keyword evidence="10 14" id="KW-0547">Nucleotide-binding</keyword>
<evidence type="ECO:0000256" key="7">
    <source>
        <dbReference type="ARBA" id="ARBA00007490"/>
    </source>
</evidence>
<evidence type="ECO:0000256" key="2">
    <source>
        <dbReference type="ARBA" id="ARBA00000711"/>
    </source>
</evidence>
<evidence type="ECO:0000256" key="10">
    <source>
        <dbReference type="ARBA" id="ARBA00022741"/>
    </source>
</evidence>
<evidence type="ECO:0000256" key="3">
    <source>
        <dbReference type="ARBA" id="ARBA00001522"/>
    </source>
</evidence>
<keyword evidence="13 14" id="KW-0342">GTP-binding</keyword>
<dbReference type="EMBL" id="JALHAT010000010">
    <property type="protein sequence ID" value="MCJ1960680.1"/>
    <property type="molecule type" value="Genomic_DNA"/>
</dbReference>
<keyword evidence="11 14" id="KW-0418">Kinase</keyword>
<dbReference type="PANTHER" id="PTHR34848:SF1">
    <property type="entry name" value="BIFUNCTIONAL ADENOSYLCOBALAMIN BIOSYNTHESIS PROTEIN COBU"/>
    <property type="match status" value="1"/>
</dbReference>
<evidence type="ECO:0000256" key="4">
    <source>
        <dbReference type="ARBA" id="ARBA00003889"/>
    </source>
</evidence>
<evidence type="ECO:0000313" key="16">
    <source>
        <dbReference type="Proteomes" id="UP001162802"/>
    </source>
</evidence>
<organism evidence="15 16">
    <name type="scientific">Novosphingobium mangrovi</name>
    <name type="common">ex Hu et al. 2023</name>
    <dbReference type="NCBI Taxonomy" id="2930094"/>
    <lineage>
        <taxon>Bacteria</taxon>
        <taxon>Pseudomonadati</taxon>
        <taxon>Pseudomonadota</taxon>
        <taxon>Alphaproteobacteria</taxon>
        <taxon>Sphingomonadales</taxon>
        <taxon>Sphingomonadaceae</taxon>
        <taxon>Novosphingobium</taxon>
    </lineage>
</organism>
<dbReference type="EC" id="2.7.7.62" evidence="14"/>
<comment type="pathway">
    <text evidence="6 14">Cofactor biosynthesis; adenosylcobalamin biosynthesis; adenosylcobalamin from cob(II)yrinate a,c-diamide: step 5/7.</text>
</comment>
<proteinExistence type="inferred from homology"/>
<keyword evidence="15" id="KW-0548">Nucleotidyltransferase</keyword>
<comment type="caution">
    <text evidence="15">The sequence shown here is derived from an EMBL/GenBank/DDBJ whole genome shotgun (WGS) entry which is preliminary data.</text>
</comment>
<dbReference type="NCBIfam" id="NF004469">
    <property type="entry name" value="PRK05800.1"/>
    <property type="match status" value="1"/>
</dbReference>
<keyword evidence="12 14" id="KW-0067">ATP-binding</keyword>
<dbReference type="InterPro" id="IPR027417">
    <property type="entry name" value="P-loop_NTPase"/>
</dbReference>
<protein>
    <recommendedName>
        <fullName evidence="14">Bifunctional adenosylcobalamin biosynthesis protein</fullName>
        <ecNumber evidence="14">2.7.1.156</ecNumber>
        <ecNumber evidence="14">2.7.7.62</ecNumber>
    </recommendedName>
</protein>
<comment type="function">
    <text evidence="4 14">Catalyzes ATP-dependent phosphorylation of adenosylcobinamide and addition of GMP to adenosylcobinamide phosphate.</text>
</comment>
<accession>A0ABT0ABX2</accession>
<dbReference type="CDD" id="cd00544">
    <property type="entry name" value="CobU"/>
    <property type="match status" value="1"/>
</dbReference>
<dbReference type="Gene3D" id="3.40.50.300">
    <property type="entry name" value="P-loop containing nucleotide triphosphate hydrolases"/>
    <property type="match status" value="1"/>
</dbReference>
<comment type="catalytic activity">
    <reaction evidence="3">
        <text>adenosylcob(III)inamide + GTP = adenosylcob(III)inamide phosphate + GDP + H(+)</text>
        <dbReference type="Rhea" id="RHEA:15765"/>
        <dbReference type="ChEBI" id="CHEBI:2480"/>
        <dbReference type="ChEBI" id="CHEBI:15378"/>
        <dbReference type="ChEBI" id="CHEBI:37565"/>
        <dbReference type="ChEBI" id="CHEBI:58189"/>
        <dbReference type="ChEBI" id="CHEBI:58502"/>
        <dbReference type="EC" id="2.7.1.156"/>
    </reaction>
</comment>
<dbReference type="PANTHER" id="PTHR34848">
    <property type="match status" value="1"/>
</dbReference>
<keyword evidence="9 14" id="KW-0808">Transferase</keyword>
<keyword evidence="16" id="KW-1185">Reference proteome</keyword>
<comment type="catalytic activity">
    <reaction evidence="1 14">
        <text>adenosylcob(III)inamide + ATP = adenosylcob(III)inamide phosphate + ADP + H(+)</text>
        <dbReference type="Rhea" id="RHEA:15769"/>
        <dbReference type="ChEBI" id="CHEBI:2480"/>
        <dbReference type="ChEBI" id="CHEBI:15378"/>
        <dbReference type="ChEBI" id="CHEBI:30616"/>
        <dbReference type="ChEBI" id="CHEBI:58502"/>
        <dbReference type="ChEBI" id="CHEBI:456216"/>
        <dbReference type="EC" id="2.7.1.156"/>
    </reaction>
</comment>
<comment type="pathway">
    <text evidence="5 14">Cofactor biosynthesis; adenosylcobalamin biosynthesis; adenosylcobalamin from cob(II)yrinate a,c-diamide: step 6/7.</text>
</comment>
<comment type="similarity">
    <text evidence="7 14">Belongs to the CobU/CobP family.</text>
</comment>
<dbReference type="RefSeq" id="WP_243799049.1">
    <property type="nucleotide sequence ID" value="NZ_JALHAT010000010.1"/>
</dbReference>
<dbReference type="PIRSF" id="PIRSF006135">
    <property type="entry name" value="CobU"/>
    <property type="match status" value="1"/>
</dbReference>
<evidence type="ECO:0000256" key="12">
    <source>
        <dbReference type="ARBA" id="ARBA00022840"/>
    </source>
</evidence>
<dbReference type="EC" id="2.7.1.156" evidence="14"/>
<evidence type="ECO:0000256" key="8">
    <source>
        <dbReference type="ARBA" id="ARBA00022573"/>
    </source>
</evidence>
<evidence type="ECO:0000256" key="5">
    <source>
        <dbReference type="ARBA" id="ARBA00004692"/>
    </source>
</evidence>
<keyword evidence="8 14" id="KW-0169">Cobalamin biosynthesis</keyword>
<dbReference type="GO" id="GO:0008820">
    <property type="term" value="F:cobinamide phosphate guanylyltransferase activity"/>
    <property type="evidence" value="ECO:0007669"/>
    <property type="project" value="UniProtKB-EC"/>
</dbReference>
<evidence type="ECO:0000256" key="9">
    <source>
        <dbReference type="ARBA" id="ARBA00022679"/>
    </source>
</evidence>
<evidence type="ECO:0000256" key="1">
    <source>
        <dbReference type="ARBA" id="ARBA00000312"/>
    </source>
</evidence>
<evidence type="ECO:0000256" key="11">
    <source>
        <dbReference type="ARBA" id="ARBA00022777"/>
    </source>
</evidence>
<dbReference type="Proteomes" id="UP001162802">
    <property type="component" value="Unassembled WGS sequence"/>
</dbReference>
<evidence type="ECO:0000256" key="14">
    <source>
        <dbReference type="PIRNR" id="PIRNR006135"/>
    </source>
</evidence>
<dbReference type="Pfam" id="PF02283">
    <property type="entry name" value="CobU"/>
    <property type="match status" value="1"/>
</dbReference>
<dbReference type="SUPFAM" id="SSF52540">
    <property type="entry name" value="P-loop containing nucleoside triphosphate hydrolases"/>
    <property type="match status" value="1"/>
</dbReference>
<gene>
    <name evidence="15" type="primary">cobU</name>
    <name evidence="15" type="ORF">MTR65_08315</name>
</gene>
<name>A0ABT0ABX2_9SPHN</name>
<comment type="catalytic activity">
    <reaction evidence="2 14">
        <text>adenosylcob(III)inamide phosphate + GTP + H(+) = adenosylcob(III)inamide-GDP + diphosphate</text>
        <dbReference type="Rhea" id="RHEA:22712"/>
        <dbReference type="ChEBI" id="CHEBI:15378"/>
        <dbReference type="ChEBI" id="CHEBI:33019"/>
        <dbReference type="ChEBI" id="CHEBI:37565"/>
        <dbReference type="ChEBI" id="CHEBI:58502"/>
        <dbReference type="ChEBI" id="CHEBI:60487"/>
        <dbReference type="EC" id="2.7.7.62"/>
    </reaction>
</comment>